<dbReference type="Gene3D" id="2.30.42.10">
    <property type="match status" value="1"/>
</dbReference>
<proteinExistence type="predicted"/>
<sequence>MARVSGFVSLNDRSVFSKACQTLDRERLQTIIDQWNSERLDLFEISQPDEDLNFHGVMRFYLQDHITGNFSTKCIRVSSTSTTQEVIATLLEKFKLDIKAEADPYFMYEVSGDKEGRRLDLHEQPLMVQLSWNKDTIEGRFILKNDGNTNLQNNGVDGKEKVGVLQNFKRTLSKKHKTNKQKKKENLDSHCIETGDLPSDGINGKNSHEQEKRTLVDDLKAGMNPADPECFELRNEEIKSEHSNRKPSSSPVRPAGKVVCSEQSNKRRLLEYITQKREQTSESWNGSNGSTVPENSVPKWNLPLSIKLGEKKEEAFLLAVVNYTNSSTVHFKLSPAYAFYLACRFVLTQSEERNKNPKKTAQRISTIVNKIVRLMDNVIQKQRSITVALTFWMANASEFLNFIRQDSDLANITISSQNALGQLVQKAFKYLSNRLLADLESHLPGFVTDAGDETTQAGIDSVLASFSRAMTLLRRFRVNPALSIQLFSQLFHFMGAWLLNRLTVAASGSNLCSHYWGMTLRQRLNHVEAWAERQGLELAADCHLSRIIQATTLLTLNSYGVKNAEKVHSVCFKLNSLQLRALMTKYQYAPKQPHIPHDLIESVVAMAESEEKDVLEKEGTEIKIEEDLQLHLPFLLPEEGYSCEILQGVPQGFREFLEPISQKGLCTLIPHQLCLGSWTVHFQTSDLSPGNRVKCKPAIVKITLKKPSQSGMGISIVAAKGAGQEKLGIFIKSVVRGGAADVDGRLTPGDQLLSVQGKSLIGMSQERAAEIMLCTGSSVTLEIAKLAAVYYGLEEVLNQPSQSTFRDGDIAEQATQPSSGLDMSEISGQIVCAPSTIPSTKGSYHTVKRPIRRQDQQWLKHRLEYRSNPNLAYPFQTTMEMSVDSFTHNQIFTSVSTDNLIAGGQPESGLSTLNPGQTGSYREYSTLPVSRLQASKESRTAEQAHLFSTVSHCHDPSVKLAHSQETLQSMDKGGPLVDRPLYFDSWSGQQQSVDSNFSGQERRSKDGQWEISGHSSHVSQPKRIDVPVSHPTNAFPFGMSQQPVLRADTTNTSLSSTTNTYGQVRNPQRTSAPGCYHLEQYTGSALASKQLVQSRVSPQKPKLDKFCEKSQAVVCQSFSKSHDKKSKISSSQLSDTTEPHSYKPVMKGDVQGLSPDIWKREAQEQLKKQQRHLAVDLLGQEMLQLQGKMERTLEESERLRRLSLEWQFQKRLQDFQQNGEDNDEEEDEHNSAVIMQQLEPQSNEQPNAADLYNGQQLSERQNQLPLQQKCQQTEEDCLKDAGPGGSSETNKTQRVSVYFGQLNHKNFKNTKAPENLTFRERQQLFSLTMNEPNKVKIS</sequence>
<dbReference type="GO" id="GO:0032880">
    <property type="term" value="P:regulation of protein localization"/>
    <property type="evidence" value="ECO:0007669"/>
    <property type="project" value="TreeGrafter"/>
</dbReference>
<evidence type="ECO:0000259" key="2">
    <source>
        <dbReference type="PROSITE" id="PS50106"/>
    </source>
</evidence>
<organism evidence="5 6">
    <name type="scientific">Astyanax mexicanus</name>
    <name type="common">Blind cave fish</name>
    <name type="synonym">Astyanax fasciatus mexicanus</name>
    <dbReference type="NCBI Taxonomy" id="7994"/>
    <lineage>
        <taxon>Eukaryota</taxon>
        <taxon>Metazoa</taxon>
        <taxon>Chordata</taxon>
        <taxon>Craniata</taxon>
        <taxon>Vertebrata</taxon>
        <taxon>Euteleostomi</taxon>
        <taxon>Actinopterygii</taxon>
        <taxon>Neopterygii</taxon>
        <taxon>Teleostei</taxon>
        <taxon>Ostariophysi</taxon>
        <taxon>Characiformes</taxon>
        <taxon>Characoidei</taxon>
        <taxon>Acestrorhamphidae</taxon>
        <taxon>Acestrorhamphinae</taxon>
        <taxon>Astyanax</taxon>
    </lineage>
</organism>
<dbReference type="Pfam" id="PF00595">
    <property type="entry name" value="PDZ"/>
    <property type="match status" value="1"/>
</dbReference>
<feature type="domain" description="Dilute" evidence="4">
    <location>
        <begin position="369"/>
        <end position="609"/>
    </location>
</feature>
<feature type="region of interest" description="Disordered" evidence="1">
    <location>
        <begin position="276"/>
        <end position="295"/>
    </location>
</feature>
<feature type="region of interest" description="Disordered" evidence="1">
    <location>
        <begin position="238"/>
        <end position="260"/>
    </location>
</feature>
<dbReference type="InterPro" id="IPR028842">
    <property type="entry name" value="Afadin"/>
</dbReference>
<dbReference type="InterPro" id="IPR002710">
    <property type="entry name" value="Dilute_dom"/>
</dbReference>
<dbReference type="InterPro" id="IPR036034">
    <property type="entry name" value="PDZ_sf"/>
</dbReference>
<dbReference type="SMART" id="SM01132">
    <property type="entry name" value="DIL"/>
    <property type="match status" value="1"/>
</dbReference>
<dbReference type="Proteomes" id="UP000752171">
    <property type="component" value="Unassembled WGS sequence"/>
</dbReference>
<dbReference type="OrthoDB" id="6260541at2759"/>
<feature type="compositionally biased region" description="Low complexity" evidence="1">
    <location>
        <begin position="1262"/>
        <end position="1271"/>
    </location>
</feature>
<dbReference type="FunFam" id="2.30.42.10:FF:000032">
    <property type="entry name" value="Afadin isoform A"/>
    <property type="match status" value="1"/>
</dbReference>
<feature type="domain" description="PDZ" evidence="2">
    <location>
        <begin position="701"/>
        <end position="787"/>
    </location>
</feature>
<dbReference type="PROSITE" id="PS50200">
    <property type="entry name" value="RA"/>
    <property type="match status" value="1"/>
</dbReference>
<dbReference type="GO" id="GO:0005912">
    <property type="term" value="C:adherens junction"/>
    <property type="evidence" value="ECO:0007669"/>
    <property type="project" value="TreeGrafter"/>
</dbReference>
<dbReference type="PANTHER" id="PTHR10398:SF2">
    <property type="entry name" value="AFADIN"/>
    <property type="match status" value="1"/>
</dbReference>
<protein>
    <submittedName>
        <fullName evidence="5">Afadin-like</fullName>
    </submittedName>
</protein>
<evidence type="ECO:0000259" key="4">
    <source>
        <dbReference type="PROSITE" id="PS51126"/>
    </source>
</evidence>
<evidence type="ECO:0000256" key="1">
    <source>
        <dbReference type="SAM" id="MobiDB-lite"/>
    </source>
</evidence>
<dbReference type="InterPro" id="IPR029071">
    <property type="entry name" value="Ubiquitin-like_domsf"/>
</dbReference>
<dbReference type="SUPFAM" id="SSF54236">
    <property type="entry name" value="Ubiquitin-like"/>
    <property type="match status" value="1"/>
</dbReference>
<dbReference type="InterPro" id="IPR001478">
    <property type="entry name" value="PDZ"/>
</dbReference>
<dbReference type="PANTHER" id="PTHR10398">
    <property type="entry name" value="AFADIN"/>
    <property type="match status" value="1"/>
</dbReference>
<evidence type="ECO:0000313" key="6">
    <source>
        <dbReference type="Proteomes" id="UP000752171"/>
    </source>
</evidence>
<dbReference type="Gene3D" id="3.10.20.90">
    <property type="entry name" value="Phosphatidylinositol 3-kinase Catalytic Subunit, Chain A, domain 1"/>
    <property type="match status" value="1"/>
</dbReference>
<dbReference type="GO" id="GO:0050839">
    <property type="term" value="F:cell adhesion molecule binding"/>
    <property type="evidence" value="ECO:0007669"/>
    <property type="project" value="TreeGrafter"/>
</dbReference>
<feature type="region of interest" description="Disordered" evidence="1">
    <location>
        <begin position="990"/>
        <end position="1031"/>
    </location>
</feature>
<gene>
    <name evidence="5" type="primary">AFDN</name>
    <name evidence="5" type="ORF">AMEX_G17711</name>
</gene>
<dbReference type="SMART" id="SM00314">
    <property type="entry name" value="RA"/>
    <property type="match status" value="1"/>
</dbReference>
<evidence type="ECO:0000259" key="3">
    <source>
        <dbReference type="PROSITE" id="PS50200"/>
    </source>
</evidence>
<name>A0A8T2LIL5_ASTMX</name>
<feature type="domain" description="Ras-associating" evidence="3">
    <location>
        <begin position="54"/>
        <end position="148"/>
    </location>
</feature>
<dbReference type="Pfam" id="PF00788">
    <property type="entry name" value="RA"/>
    <property type="match status" value="1"/>
</dbReference>
<dbReference type="SMART" id="SM00228">
    <property type="entry name" value="PDZ"/>
    <property type="match status" value="1"/>
</dbReference>
<dbReference type="SUPFAM" id="SSF50156">
    <property type="entry name" value="PDZ domain-like"/>
    <property type="match status" value="1"/>
</dbReference>
<accession>A0A8T2LIL5</accession>
<dbReference type="GO" id="GO:0007165">
    <property type="term" value="P:signal transduction"/>
    <property type="evidence" value="ECO:0007669"/>
    <property type="project" value="InterPro"/>
</dbReference>
<dbReference type="EMBL" id="JAICCE010000014">
    <property type="protein sequence ID" value="KAG9268711.1"/>
    <property type="molecule type" value="Genomic_DNA"/>
</dbReference>
<comment type="caution">
    <text evidence="5">The sequence shown here is derived from an EMBL/GenBank/DDBJ whole genome shotgun (WGS) entry which is preliminary data.</text>
</comment>
<feature type="compositionally biased region" description="Polar residues" evidence="1">
    <location>
        <begin position="281"/>
        <end position="294"/>
    </location>
</feature>
<feature type="region of interest" description="Disordered" evidence="1">
    <location>
        <begin position="1262"/>
        <end position="1292"/>
    </location>
</feature>
<feature type="compositionally biased region" description="Polar residues" evidence="1">
    <location>
        <begin position="990"/>
        <end position="999"/>
    </location>
</feature>
<evidence type="ECO:0000313" key="5">
    <source>
        <dbReference type="EMBL" id="KAG9268711.1"/>
    </source>
</evidence>
<dbReference type="PROSITE" id="PS51126">
    <property type="entry name" value="DILUTE"/>
    <property type="match status" value="1"/>
</dbReference>
<dbReference type="InterPro" id="IPR000159">
    <property type="entry name" value="RA_dom"/>
</dbReference>
<feature type="region of interest" description="Disordered" evidence="1">
    <location>
        <begin position="1125"/>
        <end position="1149"/>
    </location>
</feature>
<dbReference type="InterPro" id="IPR037977">
    <property type="entry name" value="CBD_Afadin"/>
</dbReference>
<dbReference type="Pfam" id="PF01843">
    <property type="entry name" value="DIL"/>
    <property type="match status" value="1"/>
</dbReference>
<dbReference type="CDD" id="cd15471">
    <property type="entry name" value="Myo5p-like_CBD_afadin"/>
    <property type="match status" value="1"/>
</dbReference>
<reference evidence="5 6" key="1">
    <citation type="submission" date="2021-07" db="EMBL/GenBank/DDBJ databases">
        <authorList>
            <person name="Imarazene B."/>
            <person name="Zahm M."/>
            <person name="Klopp C."/>
            <person name="Cabau C."/>
            <person name="Beille S."/>
            <person name="Jouanno E."/>
            <person name="Castinel A."/>
            <person name="Lluch J."/>
            <person name="Gil L."/>
            <person name="Kuchtly C."/>
            <person name="Lopez Roques C."/>
            <person name="Donnadieu C."/>
            <person name="Parrinello H."/>
            <person name="Journot L."/>
            <person name="Du K."/>
            <person name="Schartl M."/>
            <person name="Retaux S."/>
            <person name="Guiguen Y."/>
        </authorList>
    </citation>
    <scope>NUCLEOTIDE SEQUENCE [LARGE SCALE GENOMIC DNA]</scope>
    <source>
        <strain evidence="5">Pach_M1</strain>
        <tissue evidence="5">Testis</tissue>
    </source>
</reference>
<dbReference type="PROSITE" id="PS50106">
    <property type="entry name" value="PDZ"/>
    <property type="match status" value="1"/>
</dbReference>
<feature type="region of interest" description="Disordered" evidence="1">
    <location>
        <begin position="191"/>
        <end position="210"/>
    </location>
</feature>